<evidence type="ECO:0000313" key="1">
    <source>
        <dbReference type="EMBL" id="KAF6208381.1"/>
    </source>
</evidence>
<protein>
    <submittedName>
        <fullName evidence="1">Uncharacterized protein</fullName>
    </submittedName>
</protein>
<sequence>MSPRGGGRGVRRCRAVAPVVLATAPRTASSRPWPQTEGSQCPTSGPLMSRCSAFNYAVPAIETVVQIMQHLSYMSC</sequence>
<keyword evidence="2" id="KW-1185">Reference proteome</keyword>
<gene>
    <name evidence="1" type="ORF">GE061_016835</name>
</gene>
<dbReference type="AlphaFoldDB" id="A0A6A4JCZ1"/>
<proteinExistence type="predicted"/>
<organism evidence="1 2">
    <name type="scientific">Apolygus lucorum</name>
    <name type="common">Small green plant bug</name>
    <name type="synonym">Lygocoris lucorum</name>
    <dbReference type="NCBI Taxonomy" id="248454"/>
    <lineage>
        <taxon>Eukaryota</taxon>
        <taxon>Metazoa</taxon>
        <taxon>Ecdysozoa</taxon>
        <taxon>Arthropoda</taxon>
        <taxon>Hexapoda</taxon>
        <taxon>Insecta</taxon>
        <taxon>Pterygota</taxon>
        <taxon>Neoptera</taxon>
        <taxon>Paraneoptera</taxon>
        <taxon>Hemiptera</taxon>
        <taxon>Heteroptera</taxon>
        <taxon>Panheteroptera</taxon>
        <taxon>Cimicomorpha</taxon>
        <taxon>Miridae</taxon>
        <taxon>Mirini</taxon>
        <taxon>Apolygus</taxon>
    </lineage>
</organism>
<name>A0A6A4JCZ1_APOLU</name>
<dbReference type="EMBL" id="WIXP02000007">
    <property type="protein sequence ID" value="KAF6208381.1"/>
    <property type="molecule type" value="Genomic_DNA"/>
</dbReference>
<dbReference type="Proteomes" id="UP000466442">
    <property type="component" value="Unassembled WGS sequence"/>
</dbReference>
<comment type="caution">
    <text evidence="1">The sequence shown here is derived from an EMBL/GenBank/DDBJ whole genome shotgun (WGS) entry which is preliminary data.</text>
</comment>
<evidence type="ECO:0000313" key="2">
    <source>
        <dbReference type="Proteomes" id="UP000466442"/>
    </source>
</evidence>
<reference evidence="1" key="1">
    <citation type="journal article" date="2021" name="Mol. Ecol. Resour.">
        <title>Apolygus lucorum genome provides insights into omnivorousness and mesophyll feeding.</title>
        <authorList>
            <person name="Liu Y."/>
            <person name="Liu H."/>
            <person name="Wang H."/>
            <person name="Huang T."/>
            <person name="Liu B."/>
            <person name="Yang B."/>
            <person name="Yin L."/>
            <person name="Li B."/>
            <person name="Zhang Y."/>
            <person name="Zhang S."/>
            <person name="Jiang F."/>
            <person name="Zhang X."/>
            <person name="Ren Y."/>
            <person name="Wang B."/>
            <person name="Wang S."/>
            <person name="Lu Y."/>
            <person name="Wu K."/>
            <person name="Fan W."/>
            <person name="Wang G."/>
        </authorList>
    </citation>
    <scope>NUCLEOTIDE SEQUENCE</scope>
    <source>
        <strain evidence="1">12Hb</strain>
    </source>
</reference>
<accession>A0A6A4JCZ1</accession>